<proteinExistence type="predicted"/>
<dbReference type="RefSeq" id="WP_130493319.1">
    <property type="nucleotide sequence ID" value="NZ_SGXD01000003.1"/>
</dbReference>
<reference evidence="2 3" key="1">
    <citation type="submission" date="2019-02" db="EMBL/GenBank/DDBJ databases">
        <title>Genomic Encyclopedia of Type Strains, Phase IV (KMG-IV): sequencing the most valuable type-strain genomes for metagenomic binning, comparative biology and taxonomic classification.</title>
        <authorList>
            <person name="Goeker M."/>
        </authorList>
    </citation>
    <scope>NUCLEOTIDE SEQUENCE [LARGE SCALE GENOMIC DNA]</scope>
    <source>
        <strain evidence="2 3">DSM 45622</strain>
    </source>
</reference>
<keyword evidence="3" id="KW-1185">Reference proteome</keyword>
<dbReference type="OrthoDB" id="4829533at2"/>
<dbReference type="EMBL" id="SGXD01000003">
    <property type="protein sequence ID" value="RZS87154.1"/>
    <property type="molecule type" value="Genomic_DNA"/>
</dbReference>
<organism evidence="2 3">
    <name type="scientific">Motilibacter rhizosphaerae</name>
    <dbReference type="NCBI Taxonomy" id="598652"/>
    <lineage>
        <taxon>Bacteria</taxon>
        <taxon>Bacillati</taxon>
        <taxon>Actinomycetota</taxon>
        <taxon>Actinomycetes</taxon>
        <taxon>Motilibacterales</taxon>
        <taxon>Motilibacteraceae</taxon>
        <taxon>Motilibacter</taxon>
    </lineage>
</organism>
<gene>
    <name evidence="2" type="ORF">EV189_2577</name>
</gene>
<comment type="caution">
    <text evidence="2">The sequence shown here is derived from an EMBL/GenBank/DDBJ whole genome shotgun (WGS) entry which is preliminary data.</text>
</comment>
<dbReference type="Proteomes" id="UP000293638">
    <property type="component" value="Unassembled WGS sequence"/>
</dbReference>
<name>A0A4Q7NPE0_9ACTN</name>
<evidence type="ECO:0000313" key="3">
    <source>
        <dbReference type="Proteomes" id="UP000293638"/>
    </source>
</evidence>
<sequence length="110" mass="11944">MAESSRARRPAARRGSGPLTTQPAADVPTACPHCHGSRVTRMAITLTDGTPVTLMSCSDCDTRSWFDGPRMLQLQDVVDRSTKDGAQGLDLRDRKRTDAVPPAHASRRQS</sequence>
<evidence type="ECO:0000313" key="2">
    <source>
        <dbReference type="EMBL" id="RZS87154.1"/>
    </source>
</evidence>
<feature type="region of interest" description="Disordered" evidence="1">
    <location>
        <begin position="1"/>
        <end position="31"/>
    </location>
</feature>
<feature type="region of interest" description="Disordered" evidence="1">
    <location>
        <begin position="77"/>
        <end position="110"/>
    </location>
</feature>
<evidence type="ECO:0000256" key="1">
    <source>
        <dbReference type="SAM" id="MobiDB-lite"/>
    </source>
</evidence>
<protein>
    <submittedName>
        <fullName evidence="2">Uncharacterized protein</fullName>
    </submittedName>
</protein>
<accession>A0A4Q7NPE0</accession>
<dbReference type="AlphaFoldDB" id="A0A4Q7NPE0"/>